<feature type="transmembrane region" description="Helical" evidence="2">
    <location>
        <begin position="109"/>
        <end position="128"/>
    </location>
</feature>
<dbReference type="OrthoDB" id="4822551at2"/>
<dbReference type="PANTHER" id="PTHR36834:SF1">
    <property type="entry name" value="INTEGRAL MEMBRANE PROTEIN"/>
    <property type="match status" value="1"/>
</dbReference>
<feature type="region of interest" description="Disordered" evidence="1">
    <location>
        <begin position="1"/>
        <end position="24"/>
    </location>
</feature>
<dbReference type="AlphaFoldDB" id="A0A3A6PFY7"/>
<evidence type="ECO:0000313" key="5">
    <source>
        <dbReference type="Proteomes" id="UP000267798"/>
    </source>
</evidence>
<protein>
    <submittedName>
        <fullName evidence="4">VanZ family protein</fullName>
    </submittedName>
</protein>
<organism evidence="4 5">
    <name type="scientific">Paenibacillus pinisoli</name>
    <dbReference type="NCBI Taxonomy" id="1276110"/>
    <lineage>
        <taxon>Bacteria</taxon>
        <taxon>Bacillati</taxon>
        <taxon>Bacillota</taxon>
        <taxon>Bacilli</taxon>
        <taxon>Bacillales</taxon>
        <taxon>Paenibacillaceae</taxon>
        <taxon>Paenibacillus</taxon>
    </lineage>
</organism>
<dbReference type="Pfam" id="PF04892">
    <property type="entry name" value="VanZ"/>
    <property type="match status" value="1"/>
</dbReference>
<dbReference type="InterPro" id="IPR053150">
    <property type="entry name" value="Teicoplanin_resist-assoc"/>
</dbReference>
<feature type="transmembrane region" description="Helical" evidence="2">
    <location>
        <begin position="137"/>
        <end position="159"/>
    </location>
</feature>
<evidence type="ECO:0000256" key="2">
    <source>
        <dbReference type="SAM" id="Phobius"/>
    </source>
</evidence>
<dbReference type="InterPro" id="IPR006976">
    <property type="entry name" value="VanZ-like"/>
</dbReference>
<dbReference type="PANTHER" id="PTHR36834">
    <property type="entry name" value="MEMBRANE PROTEIN-RELATED"/>
    <property type="match status" value="1"/>
</dbReference>
<accession>A0A3A6PFY7</accession>
<comment type="caution">
    <text evidence="4">The sequence shown here is derived from an EMBL/GenBank/DDBJ whole genome shotgun (WGS) entry which is preliminary data.</text>
</comment>
<feature type="transmembrane region" description="Helical" evidence="2">
    <location>
        <begin position="165"/>
        <end position="182"/>
    </location>
</feature>
<keyword evidence="5" id="KW-1185">Reference proteome</keyword>
<proteinExistence type="predicted"/>
<dbReference type="Proteomes" id="UP000267798">
    <property type="component" value="Unassembled WGS sequence"/>
</dbReference>
<feature type="transmembrane region" description="Helical" evidence="2">
    <location>
        <begin position="36"/>
        <end position="57"/>
    </location>
</feature>
<evidence type="ECO:0000256" key="1">
    <source>
        <dbReference type="SAM" id="MobiDB-lite"/>
    </source>
</evidence>
<dbReference type="RefSeq" id="WP_120109814.1">
    <property type="nucleotide sequence ID" value="NZ_QXQB01000002.1"/>
</dbReference>
<keyword evidence="2" id="KW-0472">Membrane</keyword>
<keyword evidence="2" id="KW-0812">Transmembrane</keyword>
<evidence type="ECO:0000259" key="3">
    <source>
        <dbReference type="Pfam" id="PF04892"/>
    </source>
</evidence>
<gene>
    <name evidence="4" type="ORF">D3P09_11220</name>
</gene>
<evidence type="ECO:0000313" key="4">
    <source>
        <dbReference type="EMBL" id="RJX39947.1"/>
    </source>
</evidence>
<name>A0A3A6PFY7_9BACL</name>
<sequence>MNTRMETVAARGAGTNNRSVHPRKSIAGGNSPLSKLLLWAVLVLYVYLLVKIILLKFHSLDMGFLWSRLLAGLQQPDLLSQRLESGNLVLFQEISRSLQSFSSHDRYNLIGNVAIFMPLGILLGMMFARNKLAGMKVLLCAFLLSLCLETAQLLFMIGQFDVDDLLLNTIGGMLGFAAYRSAARAIRGTSDKNSI</sequence>
<dbReference type="EMBL" id="QXQB01000002">
    <property type="protein sequence ID" value="RJX39947.1"/>
    <property type="molecule type" value="Genomic_DNA"/>
</dbReference>
<keyword evidence="2" id="KW-1133">Transmembrane helix</keyword>
<reference evidence="4 5" key="1">
    <citation type="submission" date="2018-09" db="EMBL/GenBank/DDBJ databases">
        <title>Paenibacillus aracenensis nov. sp. isolated from a cave in southern Spain.</title>
        <authorList>
            <person name="Jurado V."/>
            <person name="Gutierrez-Patricio S."/>
            <person name="Gonzalez-Pimentel J.L."/>
            <person name="Miller A.Z."/>
            <person name="Laiz L."/>
            <person name="Saiz-Jimenez C."/>
        </authorList>
    </citation>
    <scope>NUCLEOTIDE SEQUENCE [LARGE SCALE GENOMIC DNA]</scope>
    <source>
        <strain evidence="4 5">JCM 19203</strain>
    </source>
</reference>
<feature type="domain" description="VanZ-like" evidence="3">
    <location>
        <begin position="75"/>
        <end position="180"/>
    </location>
</feature>